<evidence type="ECO:0000256" key="2">
    <source>
        <dbReference type="ARBA" id="ARBA00012906"/>
    </source>
</evidence>
<dbReference type="Pfam" id="PF02224">
    <property type="entry name" value="Cytidylate_kin"/>
    <property type="match status" value="1"/>
</dbReference>
<dbReference type="EMBL" id="CAEZUO010000102">
    <property type="protein sequence ID" value="CAB4616313.1"/>
    <property type="molecule type" value="Genomic_DNA"/>
</dbReference>
<keyword evidence="4" id="KW-0547">Nucleotide-binding</keyword>
<evidence type="ECO:0000256" key="1">
    <source>
        <dbReference type="ARBA" id="ARBA00009427"/>
    </source>
</evidence>
<evidence type="ECO:0000259" key="9">
    <source>
        <dbReference type="Pfam" id="PF02224"/>
    </source>
</evidence>
<comment type="similarity">
    <text evidence="1">Belongs to the cytidylate kinase family. Type 1 subfamily.</text>
</comment>
<gene>
    <name evidence="10" type="ORF">UFOPK1827_01636</name>
    <name evidence="11" type="ORF">UFOPK3708_01254</name>
</gene>
<dbReference type="PANTHER" id="PTHR21299">
    <property type="entry name" value="CYTIDYLATE KINASE/PANTOATE-BETA-ALANINE LIGASE"/>
    <property type="match status" value="1"/>
</dbReference>
<organism evidence="11">
    <name type="scientific">freshwater metagenome</name>
    <dbReference type="NCBI Taxonomy" id="449393"/>
    <lineage>
        <taxon>unclassified sequences</taxon>
        <taxon>metagenomes</taxon>
        <taxon>ecological metagenomes</taxon>
    </lineage>
</organism>
<dbReference type="EMBL" id="CAFBNA010000079">
    <property type="protein sequence ID" value="CAB4937767.1"/>
    <property type="molecule type" value="Genomic_DNA"/>
</dbReference>
<evidence type="ECO:0000256" key="5">
    <source>
        <dbReference type="ARBA" id="ARBA00022777"/>
    </source>
</evidence>
<dbReference type="GO" id="GO:0015949">
    <property type="term" value="P:nucleobase-containing small molecule interconversion"/>
    <property type="evidence" value="ECO:0007669"/>
    <property type="project" value="TreeGrafter"/>
</dbReference>
<dbReference type="Gene3D" id="3.40.50.300">
    <property type="entry name" value="P-loop containing nucleotide triphosphate hydrolases"/>
    <property type="match status" value="1"/>
</dbReference>
<evidence type="ECO:0000256" key="8">
    <source>
        <dbReference type="ARBA" id="ARBA00048478"/>
    </source>
</evidence>
<sequence>MTEQPMVIAIDGPAGSGKSTVAKAVAIRLGLEYLDTGAMYRSVAFAALRGGVDPEDAEVVGNLARNIELEVDPGGQVTVDGVDATIEIRGPEVTRAVSIVAANPAVRTEMRARQRQWVAKRGGGVMEGRDIGTVVFPDARLKVYLDASPEVRAARRSKEVADLSYETVATDLARRDALDQNRTHDPLRTADDAVVIDTSDLSVDQIVDAIMGCLS</sequence>
<name>A0A6J7J558_9ZZZZ</name>
<evidence type="ECO:0000256" key="6">
    <source>
        <dbReference type="ARBA" id="ARBA00022840"/>
    </source>
</evidence>
<reference evidence="11" key="1">
    <citation type="submission" date="2020-05" db="EMBL/GenBank/DDBJ databases">
        <authorList>
            <person name="Chiriac C."/>
            <person name="Salcher M."/>
            <person name="Ghai R."/>
            <person name="Kavagutti S V."/>
        </authorList>
    </citation>
    <scope>NUCLEOTIDE SEQUENCE</scope>
</reference>
<protein>
    <recommendedName>
        <fullName evidence="2">(d)CMP kinase</fullName>
        <ecNumber evidence="2">2.7.4.25</ecNumber>
    </recommendedName>
</protein>
<evidence type="ECO:0000256" key="7">
    <source>
        <dbReference type="ARBA" id="ARBA00047615"/>
    </source>
</evidence>
<evidence type="ECO:0000313" key="11">
    <source>
        <dbReference type="EMBL" id="CAB4937767.1"/>
    </source>
</evidence>
<comment type="catalytic activity">
    <reaction evidence="7">
        <text>dCMP + ATP = dCDP + ADP</text>
        <dbReference type="Rhea" id="RHEA:25094"/>
        <dbReference type="ChEBI" id="CHEBI:30616"/>
        <dbReference type="ChEBI" id="CHEBI:57566"/>
        <dbReference type="ChEBI" id="CHEBI:58593"/>
        <dbReference type="ChEBI" id="CHEBI:456216"/>
        <dbReference type="EC" id="2.7.4.25"/>
    </reaction>
</comment>
<evidence type="ECO:0000256" key="3">
    <source>
        <dbReference type="ARBA" id="ARBA00022679"/>
    </source>
</evidence>
<dbReference type="HAMAP" id="MF_00238">
    <property type="entry name" value="Cytidyl_kinase_type1"/>
    <property type="match status" value="1"/>
</dbReference>
<dbReference type="InterPro" id="IPR027417">
    <property type="entry name" value="P-loop_NTPase"/>
</dbReference>
<dbReference type="CDD" id="cd02020">
    <property type="entry name" value="CMPK"/>
    <property type="match status" value="1"/>
</dbReference>
<dbReference type="PANTHER" id="PTHR21299:SF2">
    <property type="entry name" value="CYTIDYLATE KINASE"/>
    <property type="match status" value="1"/>
</dbReference>
<dbReference type="InterPro" id="IPR011994">
    <property type="entry name" value="Cytidylate_kinase_dom"/>
</dbReference>
<dbReference type="GO" id="GO:0036431">
    <property type="term" value="F:dCMP kinase activity"/>
    <property type="evidence" value="ECO:0007669"/>
    <property type="project" value="InterPro"/>
</dbReference>
<dbReference type="GO" id="GO:0005829">
    <property type="term" value="C:cytosol"/>
    <property type="evidence" value="ECO:0007669"/>
    <property type="project" value="TreeGrafter"/>
</dbReference>
<evidence type="ECO:0000256" key="4">
    <source>
        <dbReference type="ARBA" id="ARBA00022741"/>
    </source>
</evidence>
<dbReference type="GO" id="GO:0005524">
    <property type="term" value="F:ATP binding"/>
    <property type="evidence" value="ECO:0007669"/>
    <property type="project" value="UniProtKB-KW"/>
</dbReference>
<dbReference type="InterPro" id="IPR003136">
    <property type="entry name" value="Cytidylate_kin"/>
</dbReference>
<dbReference type="EC" id="2.7.4.25" evidence="2"/>
<comment type="catalytic activity">
    <reaction evidence="8">
        <text>CMP + ATP = CDP + ADP</text>
        <dbReference type="Rhea" id="RHEA:11600"/>
        <dbReference type="ChEBI" id="CHEBI:30616"/>
        <dbReference type="ChEBI" id="CHEBI:58069"/>
        <dbReference type="ChEBI" id="CHEBI:60377"/>
        <dbReference type="ChEBI" id="CHEBI:456216"/>
        <dbReference type="EC" id="2.7.4.25"/>
    </reaction>
</comment>
<proteinExistence type="inferred from homology"/>
<keyword evidence="3" id="KW-0808">Transferase</keyword>
<dbReference type="NCBIfam" id="TIGR00017">
    <property type="entry name" value="cmk"/>
    <property type="match status" value="1"/>
</dbReference>
<keyword evidence="6" id="KW-0067">ATP-binding</keyword>
<dbReference type="SUPFAM" id="SSF52540">
    <property type="entry name" value="P-loop containing nucleoside triphosphate hydrolases"/>
    <property type="match status" value="1"/>
</dbReference>
<feature type="domain" description="Cytidylate kinase" evidence="9">
    <location>
        <begin position="8"/>
        <end position="211"/>
    </location>
</feature>
<evidence type="ECO:0000313" key="10">
    <source>
        <dbReference type="EMBL" id="CAB4616313.1"/>
    </source>
</evidence>
<dbReference type="AlphaFoldDB" id="A0A6J7J558"/>
<keyword evidence="5" id="KW-0418">Kinase</keyword>
<accession>A0A6J7J558</accession>